<dbReference type="InterPro" id="IPR009959">
    <property type="entry name" value="Cyclase_SnoaL-like"/>
</dbReference>
<name>A0ABS6UJ79_9PSEU</name>
<dbReference type="RefSeq" id="WP_218594901.1">
    <property type="nucleotide sequence ID" value="NZ_JADQDE010000700.1"/>
</dbReference>
<accession>A0ABS6UJ79</accession>
<sequence>MSTDTTASTGSATRSVIRRLEHAVNTRQPDLLDDIVTDGFVRHCEATPGVEVHSRGQFADFLAQDLTVFADSVQTFEHILVDGDMAAVWATYEGTQTGPMGPFPASGRRARFWYSGVMRMEGARTAEWWVTWDNMTILAQLGHLPAPAPSA</sequence>
<dbReference type="PANTHER" id="PTHR38436:SF1">
    <property type="entry name" value="ESTER CYCLASE"/>
    <property type="match status" value="1"/>
</dbReference>
<dbReference type="Proteomes" id="UP000694300">
    <property type="component" value="Unassembled WGS sequence"/>
</dbReference>
<evidence type="ECO:0000313" key="1">
    <source>
        <dbReference type="EMBL" id="MBW0132303.1"/>
    </source>
</evidence>
<organism evidence="1 2">
    <name type="scientific">Pseudonocardia oceani</name>
    <dbReference type="NCBI Taxonomy" id="2792013"/>
    <lineage>
        <taxon>Bacteria</taxon>
        <taxon>Bacillati</taxon>
        <taxon>Actinomycetota</taxon>
        <taxon>Actinomycetes</taxon>
        <taxon>Pseudonocardiales</taxon>
        <taxon>Pseudonocardiaceae</taxon>
        <taxon>Pseudonocardia</taxon>
    </lineage>
</organism>
<dbReference type="PANTHER" id="PTHR38436">
    <property type="entry name" value="POLYKETIDE CYCLASE SNOAL-LIKE DOMAIN"/>
    <property type="match status" value="1"/>
</dbReference>
<reference evidence="1 2" key="1">
    <citation type="submission" date="2020-11" db="EMBL/GenBank/DDBJ databases">
        <title>Pseudonocardia abyssalis sp. nov. and Pseudonocardia oceani sp. nov., description and phylogenomic analysis of two novel actinomycetes isolated from the deep Southern Ocean.</title>
        <authorList>
            <person name="Parra J."/>
        </authorList>
    </citation>
    <scope>NUCLEOTIDE SEQUENCE [LARGE SCALE GENOMIC DNA]</scope>
    <source>
        <strain evidence="2">KRD185</strain>
    </source>
</reference>
<protein>
    <submittedName>
        <fullName evidence="1">Ester cyclase</fullName>
    </submittedName>
</protein>
<gene>
    <name evidence="1" type="ORF">I4I82_32160</name>
</gene>
<proteinExistence type="predicted"/>
<evidence type="ECO:0000313" key="2">
    <source>
        <dbReference type="Proteomes" id="UP000694300"/>
    </source>
</evidence>
<comment type="caution">
    <text evidence="1">The sequence shown here is derived from an EMBL/GenBank/DDBJ whole genome shotgun (WGS) entry which is preliminary data.</text>
</comment>
<keyword evidence="2" id="KW-1185">Reference proteome</keyword>
<dbReference type="EMBL" id="JADQDF010000001">
    <property type="protein sequence ID" value="MBW0132303.1"/>
    <property type="molecule type" value="Genomic_DNA"/>
</dbReference>
<dbReference type="Pfam" id="PF07366">
    <property type="entry name" value="SnoaL"/>
    <property type="match status" value="1"/>
</dbReference>